<organism evidence="2 3">
    <name type="scientific">Rhizophagus irregularis (strain DAOM 197198w)</name>
    <name type="common">Glomus intraradices</name>
    <dbReference type="NCBI Taxonomy" id="1432141"/>
    <lineage>
        <taxon>Eukaryota</taxon>
        <taxon>Fungi</taxon>
        <taxon>Fungi incertae sedis</taxon>
        <taxon>Mucoromycota</taxon>
        <taxon>Glomeromycotina</taxon>
        <taxon>Glomeromycetes</taxon>
        <taxon>Glomerales</taxon>
        <taxon>Glomeraceae</taxon>
        <taxon>Rhizophagus</taxon>
    </lineage>
</organism>
<evidence type="ECO:0000256" key="1">
    <source>
        <dbReference type="SAM" id="MobiDB-lite"/>
    </source>
</evidence>
<keyword evidence="3" id="KW-1185">Reference proteome</keyword>
<accession>A0A015LCI5</accession>
<feature type="region of interest" description="Disordered" evidence="1">
    <location>
        <begin position="40"/>
        <end position="78"/>
    </location>
</feature>
<feature type="compositionally biased region" description="Basic and acidic residues" evidence="1">
    <location>
        <begin position="58"/>
        <end position="67"/>
    </location>
</feature>
<dbReference type="Proteomes" id="UP000022910">
    <property type="component" value="Unassembled WGS sequence"/>
</dbReference>
<sequence length="308" mass="35605">MRIISITFARRVSIPTSVYTKSSILCSLCYNHKRTYHSTPTLFNKDNKDKTTTTPPPSKEEKEKVDDTTQPEAPKAPSRIRRPKYKIWLVNEGKNFTDSYDRPNYLGSNIPFPMNPFFKPQPPLSDSTKEEIWLKFTQEGQTPRKIGTDYGVSLKRVEAILKLKKLEKDMGKKGITLQKNLSENIEKMLGARSFCAEPLTDTLPKVGVPNFETVDENQDFSPEDAAKILRRPTLAKIQEKEHQEELLKPFSLEENSTKDEQIMTLVGRDEKETNQRFQFKFKTVGKEQNVILRDRDGSLYKIEKELIR</sequence>
<dbReference type="PANTHER" id="PTHR28158:SF1">
    <property type="entry name" value="SMALL RIBOSOMAL SUBUNIT PROTEIN MS45"/>
    <property type="match status" value="1"/>
</dbReference>
<dbReference type="Pfam" id="PF12298">
    <property type="entry name" value="Bot1p"/>
    <property type="match status" value="1"/>
</dbReference>
<evidence type="ECO:0000313" key="3">
    <source>
        <dbReference type="Proteomes" id="UP000022910"/>
    </source>
</evidence>
<dbReference type="OMA" id="TRKERIW"/>
<dbReference type="HOGENOM" id="CLU_903570_0_0_1"/>
<comment type="caution">
    <text evidence="2">The sequence shown here is derived from an EMBL/GenBank/DDBJ whole genome shotgun (WGS) entry which is preliminary data.</text>
</comment>
<dbReference type="InterPro" id="IPR021036">
    <property type="entry name" value="Ribosomal_mS45"/>
</dbReference>
<dbReference type="STRING" id="1432141.A0A015LCI5"/>
<gene>
    <name evidence="2" type="ORF">RirG_089590</name>
</gene>
<evidence type="ECO:0000313" key="2">
    <source>
        <dbReference type="EMBL" id="EXX70216.1"/>
    </source>
</evidence>
<dbReference type="GO" id="GO:0003735">
    <property type="term" value="F:structural constituent of ribosome"/>
    <property type="evidence" value="ECO:0007669"/>
    <property type="project" value="TreeGrafter"/>
</dbReference>
<evidence type="ECO:0008006" key="4">
    <source>
        <dbReference type="Google" id="ProtNLM"/>
    </source>
</evidence>
<protein>
    <recommendedName>
        <fullName evidence="4">Eukaryotic mitochondrial regulator protein-domain-containing protein</fullName>
    </recommendedName>
</protein>
<dbReference type="OrthoDB" id="10052321at2759"/>
<dbReference type="SMR" id="A0A015LCI5"/>
<dbReference type="PANTHER" id="PTHR28158">
    <property type="entry name" value="37S RIBOSOMAL PROTEIN S35, MITOCHONDRIAL"/>
    <property type="match status" value="1"/>
</dbReference>
<dbReference type="EMBL" id="JEMT01016651">
    <property type="protein sequence ID" value="EXX70216.1"/>
    <property type="molecule type" value="Genomic_DNA"/>
</dbReference>
<dbReference type="GO" id="GO:0032543">
    <property type="term" value="P:mitochondrial translation"/>
    <property type="evidence" value="ECO:0007669"/>
    <property type="project" value="TreeGrafter"/>
</dbReference>
<dbReference type="GO" id="GO:0005763">
    <property type="term" value="C:mitochondrial small ribosomal subunit"/>
    <property type="evidence" value="ECO:0007669"/>
    <property type="project" value="TreeGrafter"/>
</dbReference>
<dbReference type="AlphaFoldDB" id="A0A015LCI5"/>
<name>A0A015LCI5_RHIIW</name>
<reference evidence="2 3" key="1">
    <citation type="submission" date="2014-02" db="EMBL/GenBank/DDBJ databases">
        <title>Single nucleus genome sequencing reveals high similarity among nuclei of an endomycorrhizal fungus.</title>
        <authorList>
            <person name="Lin K."/>
            <person name="Geurts R."/>
            <person name="Zhang Z."/>
            <person name="Limpens E."/>
            <person name="Saunders D.G."/>
            <person name="Mu D."/>
            <person name="Pang E."/>
            <person name="Cao H."/>
            <person name="Cha H."/>
            <person name="Lin T."/>
            <person name="Zhou Q."/>
            <person name="Shang Y."/>
            <person name="Li Y."/>
            <person name="Ivanov S."/>
            <person name="Sharma T."/>
            <person name="Velzen R.V."/>
            <person name="Ruijter N.D."/>
            <person name="Aanen D.K."/>
            <person name="Win J."/>
            <person name="Kamoun S."/>
            <person name="Bisseling T."/>
            <person name="Huang S."/>
        </authorList>
    </citation>
    <scope>NUCLEOTIDE SEQUENCE [LARGE SCALE GENOMIC DNA]</scope>
    <source>
        <strain evidence="3">DAOM197198w</strain>
    </source>
</reference>
<proteinExistence type="predicted"/>